<dbReference type="SUPFAM" id="SSF53254">
    <property type="entry name" value="Phosphoglycerate mutase-like"/>
    <property type="match status" value="1"/>
</dbReference>
<organism evidence="2 3">
    <name type="scientific">Wenxinia saemankumensis</name>
    <dbReference type="NCBI Taxonomy" id="1447782"/>
    <lineage>
        <taxon>Bacteria</taxon>
        <taxon>Pseudomonadati</taxon>
        <taxon>Pseudomonadota</taxon>
        <taxon>Alphaproteobacteria</taxon>
        <taxon>Rhodobacterales</taxon>
        <taxon>Roseobacteraceae</taxon>
        <taxon>Wenxinia</taxon>
    </lineage>
</organism>
<proteinExistence type="predicted"/>
<dbReference type="OrthoDB" id="280692at2"/>
<dbReference type="InterPro" id="IPR013078">
    <property type="entry name" value="His_Pase_superF_clade-1"/>
</dbReference>
<dbReference type="PANTHER" id="PTHR20935:SF0">
    <property type="entry name" value="SERINE_THREONINE-PROTEIN PHOSPHATASE PGAM5, MITOCHONDRIAL"/>
    <property type="match status" value="1"/>
</dbReference>
<gene>
    <name evidence="2" type="ORF">SAMN05444417_1860</name>
</gene>
<dbReference type="InterPro" id="IPR029033">
    <property type="entry name" value="His_PPase_superfam"/>
</dbReference>
<accession>A0A1M6E7W6</accession>
<dbReference type="Proteomes" id="UP000184292">
    <property type="component" value="Unassembled WGS sequence"/>
</dbReference>
<dbReference type="RefSeq" id="WP_073328926.1">
    <property type="nucleotide sequence ID" value="NZ_FQYO01000003.1"/>
</dbReference>
<dbReference type="STRING" id="1447782.SAMN05444417_1860"/>
<sequence length="213" mass="23431">MGEIVLVRHGQANSGATSEAEYDRLSELGHRQAGWLGEWLRAHDAPFDTVHTGTMRRHLETAAAMGVEGSSDDRLNELDYFALARDMQVRHGLAPPGPDEWPDHVVATFNAWHLAEIEGTEPFAAFEARVAAVLDEAAQPGRRVLCVTSGGVIAMALRLALGLDADRLARVLLPIHNTSIHRFRVRAGGTHLAQFNATPHFDPPERQPSRTWL</sequence>
<evidence type="ECO:0000313" key="2">
    <source>
        <dbReference type="EMBL" id="SHI81586.1"/>
    </source>
</evidence>
<evidence type="ECO:0000256" key="1">
    <source>
        <dbReference type="ARBA" id="ARBA00022801"/>
    </source>
</evidence>
<dbReference type="Gene3D" id="3.40.50.1240">
    <property type="entry name" value="Phosphoglycerate mutase-like"/>
    <property type="match status" value="1"/>
</dbReference>
<dbReference type="CDD" id="cd07067">
    <property type="entry name" value="HP_PGM_like"/>
    <property type="match status" value="1"/>
</dbReference>
<dbReference type="InterPro" id="IPR051021">
    <property type="entry name" value="Mito_Ser/Thr_phosphatase"/>
</dbReference>
<dbReference type="GO" id="GO:0016787">
    <property type="term" value="F:hydrolase activity"/>
    <property type="evidence" value="ECO:0007669"/>
    <property type="project" value="UniProtKB-KW"/>
</dbReference>
<dbReference type="PANTHER" id="PTHR20935">
    <property type="entry name" value="PHOSPHOGLYCERATE MUTASE-RELATED"/>
    <property type="match status" value="1"/>
</dbReference>
<name>A0A1M6E7W6_9RHOB</name>
<dbReference type="Pfam" id="PF00300">
    <property type="entry name" value="His_Phos_1"/>
    <property type="match status" value="1"/>
</dbReference>
<keyword evidence="1" id="KW-0378">Hydrolase</keyword>
<dbReference type="EMBL" id="FQYO01000003">
    <property type="protein sequence ID" value="SHI81586.1"/>
    <property type="molecule type" value="Genomic_DNA"/>
</dbReference>
<protein>
    <submittedName>
        <fullName evidence="2">Broad specificity phosphatase PhoE</fullName>
    </submittedName>
</protein>
<reference evidence="2" key="1">
    <citation type="submission" date="2016-11" db="EMBL/GenBank/DDBJ databases">
        <authorList>
            <person name="Jaros S."/>
            <person name="Januszkiewicz K."/>
            <person name="Wedrychowicz H."/>
        </authorList>
    </citation>
    <scope>NUCLEOTIDE SEQUENCE [LARGE SCALE GENOMIC DNA]</scope>
    <source>
        <strain evidence="2">DSM 100565</strain>
    </source>
</reference>
<keyword evidence="3" id="KW-1185">Reference proteome</keyword>
<dbReference type="AlphaFoldDB" id="A0A1M6E7W6"/>
<dbReference type="SMART" id="SM00855">
    <property type="entry name" value="PGAM"/>
    <property type="match status" value="1"/>
</dbReference>
<evidence type="ECO:0000313" key="3">
    <source>
        <dbReference type="Proteomes" id="UP000184292"/>
    </source>
</evidence>